<keyword evidence="1 3" id="KW-0547">Nucleotide-binding</keyword>
<dbReference type="GO" id="GO:0003924">
    <property type="term" value="F:GTPase activity"/>
    <property type="evidence" value="ECO:0007669"/>
    <property type="project" value="InterPro"/>
</dbReference>
<evidence type="ECO:0000313" key="6">
    <source>
        <dbReference type="Proteomes" id="UP000807306"/>
    </source>
</evidence>
<feature type="binding site" evidence="4">
    <location>
        <position position="49"/>
    </location>
    <ligand>
        <name>Mg(2+)</name>
        <dbReference type="ChEBI" id="CHEBI:18420"/>
    </ligand>
</feature>
<gene>
    <name evidence="5" type="ORF">CPB83DRAFT_857109</name>
</gene>
<dbReference type="Gene3D" id="3.40.50.300">
    <property type="entry name" value="P-loop containing nucleotide triphosphate hydrolases"/>
    <property type="match status" value="1"/>
</dbReference>
<dbReference type="OrthoDB" id="427186at2759"/>
<evidence type="ECO:0000313" key="5">
    <source>
        <dbReference type="EMBL" id="KAF9526863.1"/>
    </source>
</evidence>
<dbReference type="AlphaFoldDB" id="A0A9P6JNJ2"/>
<name>A0A9P6JNJ2_9AGAR</name>
<accession>A0A9P6JNJ2</accession>
<feature type="binding site" evidence="3">
    <location>
        <begin position="146"/>
        <end position="149"/>
    </location>
    <ligand>
        <name>GTP</name>
        <dbReference type="ChEBI" id="CHEBI:37565"/>
    </ligand>
</feature>
<dbReference type="Proteomes" id="UP000807306">
    <property type="component" value="Unassembled WGS sequence"/>
</dbReference>
<dbReference type="GO" id="GO:0005525">
    <property type="term" value="F:GTP binding"/>
    <property type="evidence" value="ECO:0007669"/>
    <property type="project" value="UniProtKB-KW"/>
</dbReference>
<proteinExistence type="predicted"/>
<dbReference type="PANTHER" id="PTHR11711">
    <property type="entry name" value="ADP RIBOSYLATION FACTOR-RELATED"/>
    <property type="match status" value="1"/>
</dbReference>
<keyword evidence="4" id="KW-0479">Metal-binding</keyword>
<dbReference type="SUPFAM" id="SSF52540">
    <property type="entry name" value="P-loop containing nucleoside triphosphate hydrolases"/>
    <property type="match status" value="1"/>
</dbReference>
<dbReference type="Pfam" id="PF00025">
    <property type="entry name" value="Arf"/>
    <property type="match status" value="1"/>
</dbReference>
<keyword evidence="2 3" id="KW-0342">GTP-binding</keyword>
<evidence type="ECO:0000256" key="3">
    <source>
        <dbReference type="PIRSR" id="PIRSR606689-1"/>
    </source>
</evidence>
<dbReference type="SMART" id="SM00178">
    <property type="entry name" value="SAR"/>
    <property type="match status" value="1"/>
</dbReference>
<dbReference type="GO" id="GO:0046872">
    <property type="term" value="F:metal ion binding"/>
    <property type="evidence" value="ECO:0007669"/>
    <property type="project" value="UniProtKB-KW"/>
</dbReference>
<feature type="binding site" evidence="3">
    <location>
        <begin position="25"/>
        <end position="32"/>
    </location>
    <ligand>
        <name>GTP</name>
        <dbReference type="ChEBI" id="CHEBI:37565"/>
    </ligand>
</feature>
<organism evidence="5 6">
    <name type="scientific">Crepidotus variabilis</name>
    <dbReference type="NCBI Taxonomy" id="179855"/>
    <lineage>
        <taxon>Eukaryota</taxon>
        <taxon>Fungi</taxon>
        <taxon>Dikarya</taxon>
        <taxon>Basidiomycota</taxon>
        <taxon>Agaricomycotina</taxon>
        <taxon>Agaricomycetes</taxon>
        <taxon>Agaricomycetidae</taxon>
        <taxon>Agaricales</taxon>
        <taxon>Agaricineae</taxon>
        <taxon>Crepidotaceae</taxon>
        <taxon>Crepidotus</taxon>
    </lineage>
</organism>
<keyword evidence="4" id="KW-0460">Magnesium</keyword>
<dbReference type="SMART" id="SM00177">
    <property type="entry name" value="ARF"/>
    <property type="match status" value="1"/>
</dbReference>
<dbReference type="InterPro" id="IPR027417">
    <property type="entry name" value="P-loop_NTPase"/>
</dbReference>
<sequence>MSNIFANILSRIYPPTEASHITILGLDYSGKTTLLYLLKLGEIVQTIPSMGLNVESIEVPLPSRGNKSGGTFKMTGWDIGTGCASPRQYIGMLRNYTHFTRAIVWVVDSSDRERLTESTEMLTEVLFSITNLGEDIMKIPILILANKCDKSNGLSIDEIRTAFTKVTTGRLISVFKSQATLQTAQNPQTSGLPQAFDWLNTALEIVQASEKTGRSITAVPQAPAGAPENDAQRAQTVLAHKLESWLNRSEDSDLSDDEYLERFKAYTLPEWDHYTHIRIAYIILTKHGRQEGKNMIFNGIQSYIANSQQTKGRTFHITMTYFWIQIVHLGIRNTPPPQPNQSNLSPLKEFTRFLLINPNVVDGNLWSDYYTKEVLMSPKAKEEMVLPDKKPLPNLVTRDAITSFGK</sequence>
<keyword evidence="6" id="KW-1185">Reference proteome</keyword>
<protein>
    <submittedName>
        <fullName evidence="5">ADP-ribosylation factor family-domain-containing protein</fullName>
    </submittedName>
</protein>
<reference evidence="5" key="1">
    <citation type="submission" date="2020-11" db="EMBL/GenBank/DDBJ databases">
        <authorList>
            <consortium name="DOE Joint Genome Institute"/>
            <person name="Ahrendt S."/>
            <person name="Riley R."/>
            <person name="Andreopoulos W."/>
            <person name="Labutti K."/>
            <person name="Pangilinan J."/>
            <person name="Ruiz-Duenas F.J."/>
            <person name="Barrasa J.M."/>
            <person name="Sanchez-Garcia M."/>
            <person name="Camarero S."/>
            <person name="Miyauchi S."/>
            <person name="Serrano A."/>
            <person name="Linde D."/>
            <person name="Babiker R."/>
            <person name="Drula E."/>
            <person name="Ayuso-Fernandez I."/>
            <person name="Pacheco R."/>
            <person name="Padilla G."/>
            <person name="Ferreira P."/>
            <person name="Barriuso J."/>
            <person name="Kellner H."/>
            <person name="Castanera R."/>
            <person name="Alfaro M."/>
            <person name="Ramirez L."/>
            <person name="Pisabarro A.G."/>
            <person name="Kuo A."/>
            <person name="Tritt A."/>
            <person name="Lipzen A."/>
            <person name="He G."/>
            <person name="Yan M."/>
            <person name="Ng V."/>
            <person name="Cullen D."/>
            <person name="Martin F."/>
            <person name="Rosso M.-N."/>
            <person name="Henrissat B."/>
            <person name="Hibbett D."/>
            <person name="Martinez A.T."/>
            <person name="Grigoriev I.V."/>
        </authorList>
    </citation>
    <scope>NUCLEOTIDE SEQUENCE</scope>
    <source>
        <strain evidence="5">CBS 506.95</strain>
    </source>
</reference>
<feature type="binding site" evidence="4">
    <location>
        <position position="32"/>
    </location>
    <ligand>
        <name>Mg(2+)</name>
        <dbReference type="ChEBI" id="CHEBI:18420"/>
    </ligand>
</feature>
<dbReference type="InterPro" id="IPR024156">
    <property type="entry name" value="Small_GTPase_ARF"/>
</dbReference>
<evidence type="ECO:0000256" key="1">
    <source>
        <dbReference type="ARBA" id="ARBA00022741"/>
    </source>
</evidence>
<dbReference type="EMBL" id="MU157866">
    <property type="protein sequence ID" value="KAF9526863.1"/>
    <property type="molecule type" value="Genomic_DNA"/>
</dbReference>
<evidence type="ECO:0000256" key="2">
    <source>
        <dbReference type="ARBA" id="ARBA00023134"/>
    </source>
</evidence>
<comment type="caution">
    <text evidence="5">The sequence shown here is derived from an EMBL/GenBank/DDBJ whole genome shotgun (WGS) entry which is preliminary data.</text>
</comment>
<feature type="binding site" evidence="3">
    <location>
        <position position="82"/>
    </location>
    <ligand>
        <name>GTP</name>
        <dbReference type="ChEBI" id="CHEBI:37565"/>
    </ligand>
</feature>
<evidence type="ECO:0000256" key="4">
    <source>
        <dbReference type="PIRSR" id="PIRSR606689-2"/>
    </source>
</evidence>
<dbReference type="PROSITE" id="PS51417">
    <property type="entry name" value="ARF"/>
    <property type="match status" value="1"/>
</dbReference>
<dbReference type="InterPro" id="IPR006689">
    <property type="entry name" value="Small_GTPase_ARF/SAR"/>
</dbReference>